<evidence type="ECO:0000313" key="18">
    <source>
        <dbReference type="RefSeq" id="XP_006814374.1"/>
    </source>
</evidence>
<dbReference type="InterPro" id="IPR035914">
    <property type="entry name" value="Sperma_CUB_dom_sf"/>
</dbReference>
<dbReference type="InterPro" id="IPR036790">
    <property type="entry name" value="Frizzled_dom_sf"/>
</dbReference>
<dbReference type="SUPFAM" id="SSF50494">
    <property type="entry name" value="Trypsin-like serine proteases"/>
    <property type="match status" value="1"/>
</dbReference>
<dbReference type="PROSITE" id="PS01187">
    <property type="entry name" value="EGF_CA"/>
    <property type="match status" value="1"/>
</dbReference>
<feature type="disulfide bond" evidence="10">
    <location>
        <begin position="346"/>
        <end position="355"/>
    </location>
</feature>
<dbReference type="InterPro" id="IPR009003">
    <property type="entry name" value="Peptidase_S1_PA"/>
</dbReference>
<proteinExistence type="predicted"/>
<feature type="domain" description="CUB" evidence="13">
    <location>
        <begin position="499"/>
        <end position="612"/>
    </location>
</feature>
<keyword evidence="17" id="KW-1185">Reference proteome</keyword>
<dbReference type="PROSITE" id="PS00022">
    <property type="entry name" value="EGF_1"/>
    <property type="match status" value="5"/>
</dbReference>
<dbReference type="SMART" id="SM00042">
    <property type="entry name" value="CUB"/>
    <property type="match status" value="3"/>
</dbReference>
<dbReference type="Pfam" id="PF00057">
    <property type="entry name" value="Ldl_recept_a"/>
    <property type="match status" value="1"/>
</dbReference>
<dbReference type="Pfam" id="PF01392">
    <property type="entry name" value="Fz"/>
    <property type="match status" value="2"/>
</dbReference>
<evidence type="ECO:0000256" key="10">
    <source>
        <dbReference type="PROSITE-ProRule" id="PRU00076"/>
    </source>
</evidence>
<feature type="domain" description="CUB" evidence="13">
    <location>
        <begin position="615"/>
        <end position="728"/>
    </location>
</feature>
<dbReference type="InterPro" id="IPR001254">
    <property type="entry name" value="Trypsin_dom"/>
</dbReference>
<dbReference type="PRINTS" id="PR00261">
    <property type="entry name" value="LDLRECEPTOR"/>
</dbReference>
<feature type="disulfide bond" evidence="11">
    <location>
        <begin position="218"/>
        <end position="233"/>
    </location>
</feature>
<feature type="domain" description="EGF-like" evidence="14">
    <location>
        <begin position="322"/>
        <end position="356"/>
    </location>
</feature>
<dbReference type="Gene3D" id="4.10.400.10">
    <property type="entry name" value="Low-density Lipoprotein Receptor"/>
    <property type="match status" value="2"/>
</dbReference>
<dbReference type="InterPro" id="IPR033116">
    <property type="entry name" value="TRYPSIN_SER"/>
</dbReference>
<dbReference type="InterPro" id="IPR000859">
    <property type="entry name" value="CUB_dom"/>
</dbReference>
<dbReference type="InterPro" id="IPR023415">
    <property type="entry name" value="LDLR_class-A_CS"/>
</dbReference>
<dbReference type="RefSeq" id="XP_006814374.1">
    <property type="nucleotide sequence ID" value="XM_006814311.1"/>
</dbReference>
<keyword evidence="12" id="KW-0720">Serine protease</keyword>
<dbReference type="SMART" id="SM00020">
    <property type="entry name" value="Tryp_SPc"/>
    <property type="match status" value="1"/>
</dbReference>
<dbReference type="CDD" id="cd00054">
    <property type="entry name" value="EGF_CA"/>
    <property type="match status" value="1"/>
</dbReference>
<dbReference type="InterPro" id="IPR036055">
    <property type="entry name" value="LDL_receptor-like_sf"/>
</dbReference>
<dbReference type="Pfam" id="PF00089">
    <property type="entry name" value="Trypsin"/>
    <property type="match status" value="1"/>
</dbReference>
<dbReference type="Gene3D" id="2.60.120.290">
    <property type="entry name" value="Spermadhesin, CUB domain"/>
    <property type="match status" value="3"/>
</dbReference>
<organism evidence="17 18">
    <name type="scientific">Saccoglossus kowalevskii</name>
    <name type="common">Acorn worm</name>
    <dbReference type="NCBI Taxonomy" id="10224"/>
    <lineage>
        <taxon>Eukaryota</taxon>
        <taxon>Metazoa</taxon>
        <taxon>Hemichordata</taxon>
        <taxon>Enteropneusta</taxon>
        <taxon>Harrimaniidae</taxon>
        <taxon>Saccoglossus</taxon>
    </lineage>
</organism>
<name>A0ABM0M2Y3_SACKO</name>
<dbReference type="Gene3D" id="2.10.25.10">
    <property type="entry name" value="Laminin"/>
    <property type="match status" value="4"/>
</dbReference>
<dbReference type="PROSITE" id="PS00010">
    <property type="entry name" value="ASX_HYDROXYL"/>
    <property type="match status" value="1"/>
</dbReference>
<evidence type="ECO:0000256" key="5">
    <source>
        <dbReference type="ARBA" id="ARBA00022692"/>
    </source>
</evidence>
<keyword evidence="5" id="KW-0812">Transmembrane</keyword>
<feature type="disulfide bond" evidence="11">
    <location>
        <begin position="262"/>
        <end position="277"/>
    </location>
</feature>
<dbReference type="PROSITE" id="PS01186">
    <property type="entry name" value="EGF_2"/>
    <property type="match status" value="3"/>
</dbReference>
<evidence type="ECO:0000259" key="14">
    <source>
        <dbReference type="PROSITE" id="PS50026"/>
    </source>
</evidence>
<feature type="domain" description="Peptidase S1" evidence="16">
    <location>
        <begin position="1050"/>
        <end position="1286"/>
    </location>
</feature>
<dbReference type="InterPro" id="IPR002172">
    <property type="entry name" value="LDrepeatLR_classA_rpt"/>
</dbReference>
<dbReference type="PROSITE" id="PS50026">
    <property type="entry name" value="EGF_3"/>
    <property type="match status" value="5"/>
</dbReference>
<dbReference type="SMART" id="SM00181">
    <property type="entry name" value="EGF"/>
    <property type="match status" value="5"/>
</dbReference>
<feature type="disulfide bond" evidence="10">
    <location>
        <begin position="362"/>
        <end position="372"/>
    </location>
</feature>
<feature type="disulfide bond" evidence="11">
    <location>
        <begin position="425"/>
        <end position="443"/>
    </location>
</feature>
<keyword evidence="12" id="KW-0378">Hydrolase</keyword>
<dbReference type="InterPro" id="IPR018114">
    <property type="entry name" value="TRYPSIN_HIS"/>
</dbReference>
<protein>
    <submittedName>
        <fullName evidence="18">Uncharacterized protein LOC100375209</fullName>
    </submittedName>
</protein>
<dbReference type="PROSITE" id="PS00135">
    <property type="entry name" value="TRYPSIN_SER"/>
    <property type="match status" value="1"/>
</dbReference>
<feature type="domain" description="FZ" evidence="15">
    <location>
        <begin position="911"/>
        <end position="1033"/>
    </location>
</feature>
<reference evidence="18" key="1">
    <citation type="submission" date="2025-08" db="UniProtKB">
        <authorList>
            <consortium name="RefSeq"/>
        </authorList>
    </citation>
    <scope>IDENTIFICATION</scope>
    <source>
        <tissue evidence="18">Testes</tissue>
    </source>
</reference>
<dbReference type="Pfam" id="PF00431">
    <property type="entry name" value="CUB"/>
    <property type="match status" value="3"/>
</dbReference>
<dbReference type="CDD" id="cd00190">
    <property type="entry name" value="Tryp_SPc"/>
    <property type="match status" value="1"/>
</dbReference>
<dbReference type="Gene3D" id="1.10.2000.10">
    <property type="entry name" value="Frizzled cysteine-rich domain"/>
    <property type="match status" value="2"/>
</dbReference>
<dbReference type="SMART" id="SM00179">
    <property type="entry name" value="EGF_CA"/>
    <property type="match status" value="3"/>
</dbReference>
<evidence type="ECO:0000259" key="15">
    <source>
        <dbReference type="PROSITE" id="PS50038"/>
    </source>
</evidence>
<dbReference type="InterPro" id="IPR018097">
    <property type="entry name" value="EGF_Ca-bd_CS"/>
</dbReference>
<keyword evidence="12" id="KW-0645">Protease</keyword>
<dbReference type="SUPFAM" id="SSF57424">
    <property type="entry name" value="LDL receptor-like module"/>
    <property type="match status" value="2"/>
</dbReference>
<dbReference type="Proteomes" id="UP000694865">
    <property type="component" value="Unplaced"/>
</dbReference>
<evidence type="ECO:0000256" key="6">
    <source>
        <dbReference type="ARBA" id="ARBA00022737"/>
    </source>
</evidence>
<evidence type="ECO:0000256" key="7">
    <source>
        <dbReference type="ARBA" id="ARBA00022968"/>
    </source>
</evidence>
<keyword evidence="10" id="KW-0245">EGF-like domain</keyword>
<dbReference type="PROSITE" id="PS50068">
    <property type="entry name" value="LDLRA_2"/>
    <property type="match status" value="4"/>
</dbReference>
<dbReference type="Gene3D" id="2.40.10.10">
    <property type="entry name" value="Trypsin-like serine proteases"/>
    <property type="match status" value="1"/>
</dbReference>
<evidence type="ECO:0000256" key="3">
    <source>
        <dbReference type="ARBA" id="ARBA00022525"/>
    </source>
</evidence>
<dbReference type="PROSITE" id="PS50038">
    <property type="entry name" value="FZ"/>
    <property type="match status" value="2"/>
</dbReference>
<keyword evidence="9 10" id="KW-1015">Disulfide bond</keyword>
<keyword evidence="7" id="KW-0735">Signal-anchor</keyword>
<evidence type="ECO:0000256" key="8">
    <source>
        <dbReference type="ARBA" id="ARBA00022989"/>
    </source>
</evidence>
<evidence type="ECO:0000256" key="2">
    <source>
        <dbReference type="ARBA" id="ARBA00004613"/>
    </source>
</evidence>
<feature type="domain" description="EGF-like" evidence="14">
    <location>
        <begin position="284"/>
        <end position="320"/>
    </location>
</feature>
<feature type="domain" description="EGF-like" evidence="14">
    <location>
        <begin position="840"/>
        <end position="877"/>
    </location>
</feature>
<dbReference type="SUPFAM" id="SSF49854">
    <property type="entry name" value="Spermadhesin, CUB domain"/>
    <property type="match status" value="3"/>
</dbReference>
<dbReference type="GeneID" id="100375209"/>
<dbReference type="PANTHER" id="PTHR24252:SF7">
    <property type="entry name" value="HYALIN"/>
    <property type="match status" value="1"/>
</dbReference>
<dbReference type="Pfam" id="PF00008">
    <property type="entry name" value="EGF"/>
    <property type="match status" value="2"/>
</dbReference>
<dbReference type="PROSITE" id="PS00134">
    <property type="entry name" value="TRYPSIN_HIS"/>
    <property type="match status" value="1"/>
</dbReference>
<sequence length="1289" mass="142261">MYLNRIVRIERNGHGTLDILQTGIPFPSKISVYNADTISQGTNDCVMILNGGCPDDKLCVPVPNGISCVNITGDELPTCGGDIVVYDGSSVTLTSPNYPNNYNNEDDCEWIVKAYPGGYIHVRSTHFNTEECCDFLHIGYGDHEAVTQSGFQYQYVEWTSPVSTIWIRWNSDSSVTGDGWALVLTHTYSSPSASPYPCPEGYAPCWNNAECYPSYEQCNDNCYCSDCSDENNCSPSASPYPCPEGYMSCWYTDECYPSYEHCNNNCYCSDCSDENNCYAPTTIPPPMCGYGCLNGGYCSHSYDNYYTCSCPIDYTGMFCETEIKHCEDVDVMCLNGGTCMYDSCYCPAGYTGSLCETELFDCNMFGCFSGNCTTYGYCICWPGYTGHLCETVLPTCDSCSPFAHCDYAPCECICTDYNCTNQYQCMNNQCIPWSEYCDGNNDCLDGSDEWYCYPVSTPSPYCPAFHSPCSNYIECVPNEAMCNGTAECSDKSDEFNCGCGGSNHIPNGKTFVMTSPGYPDNYGNNDLCYWYISADAGATISIHFDYFDTESNFDFISIGYGLDPYDISTRVIYQSGSVAPDDWLSPTSNIWISWDSDGSFYQKGWVLSVTAREACTESINLGINEVVSITSPNYPLPYDDLIDCVWIVQADPTRAIDVHFIAFNTNYDEDYFSGGFGDDPDDLSTQAFIYSGDVSPPDWNSESTLIWLRFTTDGSNTNTGFHIDLKDDFYCENIGIPQCVNHLPYGGSTFYSHLGLSREQAMKQMDNLTDIDGCHAHIELFMCSLLSPECGINGTYRQPCKTFCQDVEYACAEVYVLNGYDWPINCEDMPTKNERYDCVRVTPCMSNPCVHGGTCLPVDEDRSTCACSHGYTGEFCELEIDECSSNPCENGGICIDMLADYTCVCHHGWGGTRCDCRDITVETCRDMPLSMARLSKYTSGSDRSGNIQALVNFLDNMRYNRAGTPCHEHMDLFMCALFAPECSEEGLYRPPCMHFCDQVKTSCETKFNTGGIAWPIDCDLLPHTNDSSVCIGIPTVNDLCGSAPAESNRIVGGSAASLGTHPWQVSIHEHSAHNCGAVLIDSNWIVTAAHCVYSSSVSNLELRMGFTSLSAGSVHEYRTPVSAMYIHPSYSTTFNQYDFAMLYVETPIIFTDYIRPICLPPDGNDAFFADGDVCVITGWGQLSETSYGTPDVLQEAVVPIVNQGTCNDRYGGDISSSMICAAYLDTGGIDTCYGDSGGPLVSQKTDGRWYLAGLTSWGRGGCASSYYPGVYSRVTEGIAWMNEIMASEP</sequence>
<accession>A0ABM0M2Y3</accession>
<dbReference type="PROSITE" id="PS01209">
    <property type="entry name" value="LDLRA_1"/>
    <property type="match status" value="1"/>
</dbReference>
<feature type="domain" description="FZ" evidence="15">
    <location>
        <begin position="726"/>
        <end position="841"/>
    </location>
</feature>
<feature type="disulfide bond" evidence="11">
    <location>
        <begin position="482"/>
        <end position="497"/>
    </location>
</feature>
<comment type="caution">
    <text evidence="10">Lacks conserved residue(s) required for the propagation of feature annotation.</text>
</comment>
<evidence type="ECO:0000313" key="17">
    <source>
        <dbReference type="Proteomes" id="UP000694865"/>
    </source>
</evidence>
<evidence type="ECO:0000256" key="1">
    <source>
        <dbReference type="ARBA" id="ARBA00004401"/>
    </source>
</evidence>
<dbReference type="PROSITE" id="PS01180">
    <property type="entry name" value="CUB"/>
    <property type="match status" value="3"/>
</dbReference>
<feature type="domain" description="EGF-like" evidence="14">
    <location>
        <begin position="879"/>
        <end position="915"/>
    </location>
</feature>
<evidence type="ECO:0000256" key="4">
    <source>
        <dbReference type="ARBA" id="ARBA00022659"/>
    </source>
</evidence>
<feature type="disulfide bond" evidence="11">
    <location>
        <begin position="437"/>
        <end position="452"/>
    </location>
</feature>
<evidence type="ECO:0000256" key="11">
    <source>
        <dbReference type="PROSITE-ProRule" id="PRU00124"/>
    </source>
</evidence>
<dbReference type="InterPro" id="IPR001881">
    <property type="entry name" value="EGF-like_Ca-bd_dom"/>
</dbReference>
<evidence type="ECO:0000256" key="9">
    <source>
        <dbReference type="ARBA" id="ARBA00023157"/>
    </source>
</evidence>
<feature type="disulfide bond" evidence="10">
    <location>
        <begin position="310"/>
        <end position="319"/>
    </location>
</feature>
<evidence type="ECO:0000256" key="12">
    <source>
        <dbReference type="RuleBase" id="RU363034"/>
    </source>
</evidence>
<feature type="disulfide bond" evidence="10">
    <location>
        <begin position="867"/>
        <end position="876"/>
    </location>
</feature>
<evidence type="ECO:0000259" key="13">
    <source>
        <dbReference type="PROSITE" id="PS01180"/>
    </source>
</evidence>
<dbReference type="InterPro" id="IPR020067">
    <property type="entry name" value="Frizzled_dom"/>
</dbReference>
<keyword evidence="3" id="KW-0964">Secreted</keyword>
<dbReference type="PROSITE" id="PS50240">
    <property type="entry name" value="TRYPSIN_DOM"/>
    <property type="match status" value="1"/>
</dbReference>
<dbReference type="CDD" id="cd07066">
    <property type="entry name" value="CRD_FZ"/>
    <property type="match status" value="2"/>
</dbReference>
<dbReference type="SMART" id="SM00192">
    <property type="entry name" value="LDLa"/>
    <property type="match status" value="4"/>
</dbReference>
<dbReference type="CDD" id="cd00041">
    <property type="entry name" value="CUB"/>
    <property type="match status" value="2"/>
</dbReference>
<feature type="domain" description="CUB" evidence="13">
    <location>
        <begin position="79"/>
        <end position="187"/>
    </location>
</feature>
<dbReference type="PANTHER" id="PTHR24252">
    <property type="entry name" value="ACROSIN-RELATED"/>
    <property type="match status" value="1"/>
</dbReference>
<dbReference type="SUPFAM" id="SSF57196">
    <property type="entry name" value="EGF/Laminin"/>
    <property type="match status" value="4"/>
</dbReference>
<keyword evidence="8" id="KW-0472">Membrane</keyword>
<dbReference type="SUPFAM" id="SSF63501">
    <property type="entry name" value="Frizzled cysteine-rich domain"/>
    <property type="match status" value="2"/>
</dbReference>
<feature type="domain" description="EGF-like" evidence="14">
    <location>
        <begin position="358"/>
        <end position="390"/>
    </location>
</feature>
<dbReference type="InterPro" id="IPR000742">
    <property type="entry name" value="EGF"/>
</dbReference>
<feature type="disulfide bond" evidence="10">
    <location>
        <begin position="905"/>
        <end position="914"/>
    </location>
</feature>
<dbReference type="InterPro" id="IPR000152">
    <property type="entry name" value="EGF-type_Asp/Asn_hydroxyl_site"/>
</dbReference>
<evidence type="ECO:0000259" key="16">
    <source>
        <dbReference type="PROSITE" id="PS50240"/>
    </source>
</evidence>
<feature type="disulfide bond" evidence="10">
    <location>
        <begin position="380"/>
        <end position="389"/>
    </location>
</feature>
<comment type="subcellular location">
    <subcellularLocation>
        <location evidence="1">Cell membrane</location>
        <topology evidence="1">Single-pass type II membrane protein</topology>
    </subcellularLocation>
    <subcellularLocation>
        <location evidence="2">Secreted</location>
    </subcellularLocation>
</comment>
<keyword evidence="6" id="KW-0677">Repeat</keyword>
<dbReference type="SMART" id="SM00063">
    <property type="entry name" value="FRI"/>
    <property type="match status" value="2"/>
</dbReference>
<keyword evidence="4" id="KW-0768">Sushi</keyword>
<gene>
    <name evidence="18" type="primary">LOC100375209</name>
</gene>
<feature type="disulfide bond" evidence="10">
    <location>
        <begin position="288"/>
        <end position="298"/>
    </location>
</feature>
<keyword evidence="8" id="KW-1133">Transmembrane helix</keyword>
<dbReference type="InterPro" id="IPR043504">
    <property type="entry name" value="Peptidase_S1_PA_chymotrypsin"/>
</dbReference>
<dbReference type="CDD" id="cd00112">
    <property type="entry name" value="LDLa"/>
    <property type="match status" value="2"/>
</dbReference>